<dbReference type="Pfam" id="PF02212">
    <property type="entry name" value="GED"/>
    <property type="match status" value="1"/>
</dbReference>
<feature type="region of interest" description="Disordered" evidence="3">
    <location>
        <begin position="597"/>
        <end position="714"/>
    </location>
</feature>
<keyword evidence="1" id="KW-0547">Nucleotide-binding</keyword>
<evidence type="ECO:0000256" key="2">
    <source>
        <dbReference type="ARBA" id="ARBA00023134"/>
    </source>
</evidence>
<dbReference type="GO" id="GO:0005737">
    <property type="term" value="C:cytoplasm"/>
    <property type="evidence" value="ECO:0007669"/>
    <property type="project" value="TreeGrafter"/>
</dbReference>
<dbReference type="InterPro" id="IPR003130">
    <property type="entry name" value="GED"/>
</dbReference>
<dbReference type="STRING" id="1077348.A0A2G8SB35"/>
<dbReference type="PANTHER" id="PTHR11566">
    <property type="entry name" value="DYNAMIN"/>
    <property type="match status" value="1"/>
</dbReference>
<dbReference type="Gene3D" id="1.20.120.1240">
    <property type="entry name" value="Dynamin, middle domain"/>
    <property type="match status" value="2"/>
</dbReference>
<dbReference type="OrthoDB" id="5061070at2759"/>
<keyword evidence="7" id="KW-1185">Reference proteome</keyword>
<organism evidence="6 7">
    <name type="scientific">Ganoderma sinense ZZ0214-1</name>
    <dbReference type="NCBI Taxonomy" id="1077348"/>
    <lineage>
        <taxon>Eukaryota</taxon>
        <taxon>Fungi</taxon>
        <taxon>Dikarya</taxon>
        <taxon>Basidiomycota</taxon>
        <taxon>Agaricomycotina</taxon>
        <taxon>Agaricomycetes</taxon>
        <taxon>Polyporales</taxon>
        <taxon>Polyporaceae</taxon>
        <taxon>Ganoderma</taxon>
    </lineage>
</organism>
<feature type="compositionally biased region" description="Polar residues" evidence="3">
    <location>
        <begin position="609"/>
        <end position="633"/>
    </location>
</feature>
<feature type="compositionally biased region" description="Low complexity" evidence="3">
    <location>
        <begin position="704"/>
        <end position="714"/>
    </location>
</feature>
<comment type="caution">
    <text evidence="6">The sequence shown here is derived from an EMBL/GenBank/DDBJ whole genome shotgun (WGS) entry which is preliminary data.</text>
</comment>
<dbReference type="PRINTS" id="PR00195">
    <property type="entry name" value="DYNAMIN"/>
</dbReference>
<dbReference type="InterPro" id="IPR020850">
    <property type="entry name" value="GED_dom"/>
</dbReference>
<dbReference type="InterPro" id="IPR045063">
    <property type="entry name" value="Dynamin_N"/>
</dbReference>
<dbReference type="InterPro" id="IPR027417">
    <property type="entry name" value="P-loop_NTPase"/>
</dbReference>
<dbReference type="SUPFAM" id="SSF52540">
    <property type="entry name" value="P-loop containing nucleoside triphosphate hydrolases"/>
    <property type="match status" value="1"/>
</dbReference>
<feature type="compositionally biased region" description="Basic and acidic residues" evidence="3">
    <location>
        <begin position="765"/>
        <end position="777"/>
    </location>
</feature>
<dbReference type="InterPro" id="IPR030381">
    <property type="entry name" value="G_DYNAMIN_dom"/>
</dbReference>
<sequence>MPAAQLTKEQEQDGPSGDADHLISSTGYGKTSKELIDLMSQLRSLGAHTDIELPRIVVIGNQSAGKSSLVEAISVVNHGPARRRHLHEVSDGVSPFSLSRPWSCQIKIRWEFLDASRRRPEVEEVHFGPRILDKFKVELILRRAQAAVLNPSRPLSEFLQMDEKDQRLTTKENNQYQFSRNVVCVELMGPDLGDLSFVDLPGIVQNADDEVIKLVEDLVNSYIAGEKSVILVTLPMSDDIENQKAARLAKLADPRGSRTIGVLTKPDALGEGAIKARNRWLEVLEGRRHPLLHGYYCTRQPDDRERSWGISTAAARDEEAQFFKNAEPWATSPFQNRLGTPILVQNISRVLTQIIQTSLLKILNDIATLHLSCSKQLQTFPPPPITDDPGAFVLNLITRFCTDIEAHVRGSPEFARLVQANREAYEKFKARIRSTTPPPFVPYVSREDVPKDAAMHRDKKGSRTSNAQGDIYLRDLKEHVRPCITRELPGNVPYAAKRSLIHNFQQTWETITMSCFEEVQRVTQDVVIKLAHASLDRYGNLKASVCPVIMDQLELRAVETKRNLRIILKLEAAAPFTQNTHYLAEKRDKHLAQYKDARAGRTSAERPTIATTSAPEASSTPGESANRSNTMTFPANHHYFSNIFPPPGEPTIFGTPSREHTPATAALASASDQSPAPVAHGKARHRAKRLETKSPFSTTVTETPSSPFAPQASSAQAVPAASTTSVPSLSSSQIASFFQSNATQTGAWAEQTSASFAAPSQAHVSETDTATRTKPQRNEQAIREALAALTKLSLNVTEEDLGKLNPPDEYEDELVLMAEVRAYFDVAYKRIIDYIPLSIDEHFLYAFVESLQPVLFEKLGLGSANSHARCLSYLAEDPQVVALRDELLTKKKRLESVQKALINFGL</sequence>
<evidence type="ECO:0000256" key="1">
    <source>
        <dbReference type="ARBA" id="ARBA00022741"/>
    </source>
</evidence>
<feature type="region of interest" description="Disordered" evidence="3">
    <location>
        <begin position="756"/>
        <end position="777"/>
    </location>
</feature>
<dbReference type="PROSITE" id="PS51388">
    <property type="entry name" value="GED"/>
    <property type="match status" value="1"/>
</dbReference>
<dbReference type="GO" id="GO:0005874">
    <property type="term" value="C:microtubule"/>
    <property type="evidence" value="ECO:0007669"/>
    <property type="project" value="TreeGrafter"/>
</dbReference>
<evidence type="ECO:0000313" key="7">
    <source>
        <dbReference type="Proteomes" id="UP000230002"/>
    </source>
</evidence>
<evidence type="ECO:0000256" key="3">
    <source>
        <dbReference type="SAM" id="MobiDB-lite"/>
    </source>
</evidence>
<dbReference type="PROSITE" id="PS51718">
    <property type="entry name" value="G_DYNAMIN_2"/>
    <property type="match status" value="1"/>
</dbReference>
<dbReference type="CDD" id="cd08771">
    <property type="entry name" value="DLP_1"/>
    <property type="match status" value="1"/>
</dbReference>
<proteinExistence type="predicted"/>
<dbReference type="GO" id="GO:0016020">
    <property type="term" value="C:membrane"/>
    <property type="evidence" value="ECO:0007669"/>
    <property type="project" value="TreeGrafter"/>
</dbReference>
<dbReference type="InterPro" id="IPR022812">
    <property type="entry name" value="Dynamin"/>
</dbReference>
<dbReference type="AlphaFoldDB" id="A0A2G8SB35"/>
<feature type="domain" description="Dynamin-type G" evidence="5">
    <location>
        <begin position="50"/>
        <end position="360"/>
    </location>
</feature>
<dbReference type="Gene3D" id="3.40.50.300">
    <property type="entry name" value="P-loop containing nucleotide triphosphate hydrolases"/>
    <property type="match status" value="1"/>
</dbReference>
<dbReference type="InterPro" id="IPR000375">
    <property type="entry name" value="Dynamin_stalk"/>
</dbReference>
<feature type="region of interest" description="Disordered" evidence="3">
    <location>
        <begin position="1"/>
        <end position="25"/>
    </location>
</feature>
<protein>
    <submittedName>
        <fullName evidence="6">Transporter</fullName>
    </submittedName>
</protein>
<reference evidence="6 7" key="1">
    <citation type="journal article" date="2015" name="Sci. Rep.">
        <title>Chromosome-level genome map provides insights into diverse defense mechanisms in the medicinal fungus Ganoderma sinense.</title>
        <authorList>
            <person name="Zhu Y."/>
            <person name="Xu J."/>
            <person name="Sun C."/>
            <person name="Zhou S."/>
            <person name="Xu H."/>
            <person name="Nelson D.R."/>
            <person name="Qian J."/>
            <person name="Song J."/>
            <person name="Luo H."/>
            <person name="Xiang L."/>
            <person name="Li Y."/>
            <person name="Xu Z."/>
            <person name="Ji A."/>
            <person name="Wang L."/>
            <person name="Lu S."/>
            <person name="Hayward A."/>
            <person name="Sun W."/>
            <person name="Li X."/>
            <person name="Schwartz D.C."/>
            <person name="Wang Y."/>
            <person name="Chen S."/>
        </authorList>
    </citation>
    <scope>NUCLEOTIDE SEQUENCE [LARGE SCALE GENOMIC DNA]</scope>
    <source>
        <strain evidence="6 7">ZZ0214-1</strain>
    </source>
</reference>
<dbReference type="Pfam" id="PF01031">
    <property type="entry name" value="Dynamin_M"/>
    <property type="match status" value="1"/>
</dbReference>
<dbReference type="GO" id="GO:0005525">
    <property type="term" value="F:GTP binding"/>
    <property type="evidence" value="ECO:0007669"/>
    <property type="project" value="InterPro"/>
</dbReference>
<gene>
    <name evidence="6" type="ORF">GSI_05668</name>
</gene>
<dbReference type="Proteomes" id="UP000230002">
    <property type="component" value="Unassembled WGS sequence"/>
</dbReference>
<accession>A0A2G8SB35</accession>
<evidence type="ECO:0000259" key="5">
    <source>
        <dbReference type="PROSITE" id="PS51718"/>
    </source>
</evidence>
<keyword evidence="2" id="KW-0342">GTP-binding</keyword>
<name>A0A2G8SB35_9APHY</name>
<dbReference type="GO" id="GO:0008017">
    <property type="term" value="F:microtubule binding"/>
    <property type="evidence" value="ECO:0007669"/>
    <property type="project" value="TreeGrafter"/>
</dbReference>
<dbReference type="GO" id="GO:0003924">
    <property type="term" value="F:GTPase activity"/>
    <property type="evidence" value="ECO:0007669"/>
    <property type="project" value="InterPro"/>
</dbReference>
<dbReference type="InterPro" id="IPR001401">
    <property type="entry name" value="Dynamin_GTPase"/>
</dbReference>
<evidence type="ECO:0000259" key="4">
    <source>
        <dbReference type="PROSITE" id="PS51388"/>
    </source>
</evidence>
<dbReference type="EMBL" id="AYKW01000012">
    <property type="protein sequence ID" value="PIL30975.1"/>
    <property type="molecule type" value="Genomic_DNA"/>
</dbReference>
<evidence type="ECO:0000313" key="6">
    <source>
        <dbReference type="EMBL" id="PIL30975.1"/>
    </source>
</evidence>
<feature type="domain" description="GED" evidence="4">
    <location>
        <begin position="813"/>
        <end position="906"/>
    </location>
</feature>
<dbReference type="SMART" id="SM00053">
    <property type="entry name" value="DYNc"/>
    <property type="match status" value="1"/>
</dbReference>
<feature type="compositionally biased region" description="Polar residues" evidence="3">
    <location>
        <begin position="694"/>
        <end position="703"/>
    </location>
</feature>
<dbReference type="Pfam" id="PF00350">
    <property type="entry name" value="Dynamin_N"/>
    <property type="match status" value="1"/>
</dbReference>